<dbReference type="EMBL" id="ABEU02000019">
    <property type="protein sequence ID" value="PNR33737.1"/>
    <property type="molecule type" value="Genomic_DNA"/>
</dbReference>
<protein>
    <submittedName>
        <fullName evidence="2 3">Uncharacterized protein</fullName>
    </submittedName>
</protein>
<name>A0A2K1IWS7_PHYPA</name>
<evidence type="ECO:0000313" key="4">
    <source>
        <dbReference type="Proteomes" id="UP000006727"/>
    </source>
</evidence>
<dbReference type="Gramene" id="Pp3c19_1710V3.1">
    <property type="protein sequence ID" value="Pp3c19_1710V3.1"/>
    <property type="gene ID" value="Pp3c19_1710"/>
</dbReference>
<feature type="region of interest" description="Disordered" evidence="1">
    <location>
        <begin position="57"/>
        <end position="77"/>
    </location>
</feature>
<reference evidence="3" key="3">
    <citation type="submission" date="2020-12" db="UniProtKB">
        <authorList>
            <consortium name="EnsemblPlants"/>
        </authorList>
    </citation>
    <scope>IDENTIFICATION</scope>
</reference>
<keyword evidence="4" id="KW-1185">Reference proteome</keyword>
<dbReference type="RefSeq" id="XP_024403912.1">
    <property type="nucleotide sequence ID" value="XM_024548144.2"/>
</dbReference>
<dbReference type="GeneID" id="112296046"/>
<proteinExistence type="predicted"/>
<sequence>MIYVHKCTADLCFSSFTPFSITLLPPHCPRRIMIYHTPAPPSLESGMAAEPEQITSVRSTGDGLNGIPSPPSADTVADEDLDKAADLDKQSLLHSTEVATAATKLKKTGSELEAGGVTDKHSDVEEESTNVGIAQASEYEEQFVEGEENSSVESEQPLIGGDGVAGGGGEAHALLQPGAAAQPGDLPHAAVPPVVDAPNPSQIENMSEASQAQYLWFMKTFPKLEDGADS</sequence>
<dbReference type="EnsemblPlants" id="Pp3c19_1710V3.2">
    <property type="protein sequence ID" value="Pp3c19_1710V3.2"/>
    <property type="gene ID" value="Pp3c19_1710"/>
</dbReference>
<evidence type="ECO:0000313" key="3">
    <source>
        <dbReference type="EnsemblPlants" id="Pp3c19_1710V3.1"/>
    </source>
</evidence>
<accession>A0A2K1IWS7</accession>
<reference evidence="2 4" key="2">
    <citation type="journal article" date="2018" name="Plant J.">
        <title>The Physcomitrella patens chromosome-scale assembly reveals moss genome structure and evolution.</title>
        <authorList>
            <person name="Lang D."/>
            <person name="Ullrich K.K."/>
            <person name="Murat F."/>
            <person name="Fuchs J."/>
            <person name="Jenkins J."/>
            <person name="Haas F.B."/>
            <person name="Piednoel M."/>
            <person name="Gundlach H."/>
            <person name="Van Bel M."/>
            <person name="Meyberg R."/>
            <person name="Vives C."/>
            <person name="Morata J."/>
            <person name="Symeonidi A."/>
            <person name="Hiss M."/>
            <person name="Muchero W."/>
            <person name="Kamisugi Y."/>
            <person name="Saleh O."/>
            <person name="Blanc G."/>
            <person name="Decker E.L."/>
            <person name="van Gessel N."/>
            <person name="Grimwood J."/>
            <person name="Hayes R.D."/>
            <person name="Graham S.W."/>
            <person name="Gunter L.E."/>
            <person name="McDaniel S.F."/>
            <person name="Hoernstein S.N.W."/>
            <person name="Larsson A."/>
            <person name="Li F.W."/>
            <person name="Perroud P.F."/>
            <person name="Phillips J."/>
            <person name="Ranjan P."/>
            <person name="Rokshar D.S."/>
            <person name="Rothfels C.J."/>
            <person name="Schneider L."/>
            <person name="Shu S."/>
            <person name="Stevenson D.W."/>
            <person name="Thummler F."/>
            <person name="Tillich M."/>
            <person name="Villarreal Aguilar J.C."/>
            <person name="Widiez T."/>
            <person name="Wong G.K."/>
            <person name="Wymore A."/>
            <person name="Zhang Y."/>
            <person name="Zimmer A.D."/>
            <person name="Quatrano R.S."/>
            <person name="Mayer K.F.X."/>
            <person name="Goodstein D."/>
            <person name="Casacuberta J.M."/>
            <person name="Vandepoele K."/>
            <person name="Reski R."/>
            <person name="Cuming A.C."/>
            <person name="Tuskan G.A."/>
            <person name="Maumus F."/>
            <person name="Salse J."/>
            <person name="Schmutz J."/>
            <person name="Rensing S.A."/>
        </authorList>
    </citation>
    <scope>NUCLEOTIDE SEQUENCE [LARGE SCALE GENOMIC DNA]</scope>
    <source>
        <strain evidence="3 4">cv. Gransden 2004</strain>
    </source>
</reference>
<gene>
    <name evidence="3" type="primary">LOC112296046</name>
    <name evidence="2" type="ORF">PHYPA_023553</name>
</gene>
<reference evidence="2 4" key="1">
    <citation type="journal article" date="2008" name="Science">
        <title>The Physcomitrella genome reveals evolutionary insights into the conquest of land by plants.</title>
        <authorList>
            <person name="Rensing S."/>
            <person name="Lang D."/>
            <person name="Zimmer A."/>
            <person name="Terry A."/>
            <person name="Salamov A."/>
            <person name="Shapiro H."/>
            <person name="Nishiyama T."/>
            <person name="Perroud P.-F."/>
            <person name="Lindquist E."/>
            <person name="Kamisugi Y."/>
            <person name="Tanahashi T."/>
            <person name="Sakakibara K."/>
            <person name="Fujita T."/>
            <person name="Oishi K."/>
            <person name="Shin-I T."/>
            <person name="Kuroki Y."/>
            <person name="Toyoda A."/>
            <person name="Suzuki Y."/>
            <person name="Hashimoto A."/>
            <person name="Yamaguchi K."/>
            <person name="Sugano A."/>
            <person name="Kohara Y."/>
            <person name="Fujiyama A."/>
            <person name="Anterola A."/>
            <person name="Aoki S."/>
            <person name="Ashton N."/>
            <person name="Barbazuk W.B."/>
            <person name="Barker E."/>
            <person name="Bennetzen J."/>
            <person name="Bezanilla M."/>
            <person name="Blankenship R."/>
            <person name="Cho S.H."/>
            <person name="Dutcher S."/>
            <person name="Estelle M."/>
            <person name="Fawcett J.A."/>
            <person name="Gundlach H."/>
            <person name="Hanada K."/>
            <person name="Heyl A."/>
            <person name="Hicks K.A."/>
            <person name="Hugh J."/>
            <person name="Lohr M."/>
            <person name="Mayer K."/>
            <person name="Melkozernov A."/>
            <person name="Murata T."/>
            <person name="Nelson D."/>
            <person name="Pils B."/>
            <person name="Prigge M."/>
            <person name="Reiss B."/>
            <person name="Renner T."/>
            <person name="Rombauts S."/>
            <person name="Rushton P."/>
            <person name="Sanderfoot A."/>
            <person name="Schween G."/>
            <person name="Shiu S.-H."/>
            <person name="Stueber K."/>
            <person name="Theodoulou F.L."/>
            <person name="Tu H."/>
            <person name="Van de Peer Y."/>
            <person name="Verrier P.J."/>
            <person name="Waters E."/>
            <person name="Wood A."/>
            <person name="Yang L."/>
            <person name="Cove D."/>
            <person name="Cuming A."/>
            <person name="Hasebe M."/>
            <person name="Lucas S."/>
            <person name="Mishler D.B."/>
            <person name="Reski R."/>
            <person name="Grigoriev I."/>
            <person name="Quatrano R.S."/>
            <person name="Boore J.L."/>
        </authorList>
    </citation>
    <scope>NUCLEOTIDE SEQUENCE [LARGE SCALE GENOMIC DNA]</scope>
    <source>
        <strain evidence="3 4">cv. Gransden 2004</strain>
    </source>
</reference>
<evidence type="ECO:0000256" key="1">
    <source>
        <dbReference type="SAM" id="MobiDB-lite"/>
    </source>
</evidence>
<dbReference type="Gramene" id="Pp3c19_1710V3.2">
    <property type="protein sequence ID" value="Pp3c19_1710V3.2"/>
    <property type="gene ID" value="Pp3c19_1710"/>
</dbReference>
<dbReference type="AlphaFoldDB" id="A0A2K1IWS7"/>
<evidence type="ECO:0000313" key="2">
    <source>
        <dbReference type="EMBL" id="PNR33737.1"/>
    </source>
</evidence>
<dbReference type="Proteomes" id="UP000006727">
    <property type="component" value="Chromosome 19"/>
</dbReference>
<dbReference type="EnsemblPlants" id="Pp3c19_1710V3.1">
    <property type="protein sequence ID" value="Pp3c19_1710V3.1"/>
    <property type="gene ID" value="Pp3c19_1710"/>
</dbReference>
<organism evidence="2">
    <name type="scientific">Physcomitrium patens</name>
    <name type="common">Spreading-leaved earth moss</name>
    <name type="synonym">Physcomitrella patens</name>
    <dbReference type="NCBI Taxonomy" id="3218"/>
    <lineage>
        <taxon>Eukaryota</taxon>
        <taxon>Viridiplantae</taxon>
        <taxon>Streptophyta</taxon>
        <taxon>Embryophyta</taxon>
        <taxon>Bryophyta</taxon>
        <taxon>Bryophytina</taxon>
        <taxon>Bryopsida</taxon>
        <taxon>Funariidae</taxon>
        <taxon>Funariales</taxon>
        <taxon>Funariaceae</taxon>
        <taxon>Physcomitrium</taxon>
    </lineage>
</organism>